<name>A0A9X1FP86_9FLAO</name>
<dbReference type="RefSeq" id="WP_255571312.1">
    <property type="nucleotide sequence ID" value="NZ_JAHWDP010000003.1"/>
</dbReference>
<dbReference type="Gene3D" id="2.40.160.60">
    <property type="entry name" value="Outer membrane protein transport protein (OMPP1/FadL/TodX)"/>
    <property type="match status" value="1"/>
</dbReference>
<dbReference type="EMBL" id="JAHWDP010000003">
    <property type="protein sequence ID" value="MBW2938171.1"/>
    <property type="molecule type" value="Genomic_DNA"/>
</dbReference>
<keyword evidence="2" id="KW-1185">Reference proteome</keyword>
<comment type="caution">
    <text evidence="1">The sequence shown here is derived from an EMBL/GenBank/DDBJ whole genome shotgun (WGS) entry which is preliminary data.</text>
</comment>
<reference evidence="1" key="1">
    <citation type="submission" date="2021-07" db="EMBL/GenBank/DDBJ databases">
        <title>Aureisphaera sp. CAU 1614 isolated from sea sediment.</title>
        <authorList>
            <person name="Kim W."/>
        </authorList>
    </citation>
    <scope>NUCLEOTIDE SEQUENCE</scope>
    <source>
        <strain evidence="1">CAU 1614</strain>
    </source>
</reference>
<dbReference type="SUPFAM" id="SSF56935">
    <property type="entry name" value="Porins"/>
    <property type="match status" value="1"/>
</dbReference>
<gene>
    <name evidence="1" type="ORF">KXJ69_08635</name>
</gene>
<sequence>MFFCLSIFAQENASKSVGTWYIFATNAKVAEKFSMQAQIQLRAYELAGEMQQFKIRVGGTYQIAKGFSGSLGYAYFRNDPSYLNDFPANFDEHRIYEVLTFKNIVSPMNLTHRFMVEHRFFNNDDDDDVNHWIRYMLEIGIPINSKWTIDVYDEVFLNLQKPNFAQNWLGGGISFSINNNWEVRTGYFHIHTENANFNRMVLAAIWNIDLTKTED</sequence>
<organism evidence="1 2">
    <name type="scientific">Halomarinibacterium sedimenti</name>
    <dbReference type="NCBI Taxonomy" id="2857106"/>
    <lineage>
        <taxon>Bacteria</taxon>
        <taxon>Pseudomonadati</taxon>
        <taxon>Bacteroidota</taxon>
        <taxon>Flavobacteriia</taxon>
        <taxon>Flavobacteriales</taxon>
        <taxon>Flavobacteriaceae</taxon>
        <taxon>Halomarinibacterium</taxon>
    </lineage>
</organism>
<evidence type="ECO:0000313" key="1">
    <source>
        <dbReference type="EMBL" id="MBW2938171.1"/>
    </source>
</evidence>
<proteinExistence type="predicted"/>
<protein>
    <submittedName>
        <fullName evidence="1">DUF2490 domain-containing protein</fullName>
    </submittedName>
</protein>
<dbReference type="AlphaFoldDB" id="A0A9X1FP86"/>
<accession>A0A9X1FP86</accession>
<dbReference type="Proteomes" id="UP001138686">
    <property type="component" value="Unassembled WGS sequence"/>
</dbReference>
<dbReference type="Pfam" id="PF10677">
    <property type="entry name" value="DUF2490"/>
    <property type="match status" value="1"/>
</dbReference>
<evidence type="ECO:0000313" key="2">
    <source>
        <dbReference type="Proteomes" id="UP001138686"/>
    </source>
</evidence>
<dbReference type="InterPro" id="IPR019619">
    <property type="entry name" value="DUF2490"/>
</dbReference>